<reference evidence="1" key="2">
    <citation type="submission" date="2022-06" db="UniProtKB">
        <authorList>
            <consortium name="EnsemblMetazoa"/>
        </authorList>
    </citation>
    <scope>IDENTIFICATION</scope>
    <source>
        <strain evidence="1">PS312</strain>
    </source>
</reference>
<dbReference type="OrthoDB" id="337038at2759"/>
<dbReference type="Pfam" id="PF00188">
    <property type="entry name" value="CAP"/>
    <property type="match status" value="1"/>
</dbReference>
<dbReference type="Gene3D" id="3.40.33.10">
    <property type="entry name" value="CAP"/>
    <property type="match status" value="1"/>
</dbReference>
<dbReference type="InterPro" id="IPR001283">
    <property type="entry name" value="CRISP-related"/>
</dbReference>
<protein>
    <submittedName>
        <fullName evidence="1">SCP domain-containing protein</fullName>
    </submittedName>
</protein>
<reference evidence="2" key="1">
    <citation type="journal article" date="2008" name="Nat. Genet.">
        <title>The Pristionchus pacificus genome provides a unique perspective on nematode lifestyle and parasitism.</title>
        <authorList>
            <person name="Dieterich C."/>
            <person name="Clifton S.W."/>
            <person name="Schuster L.N."/>
            <person name="Chinwalla A."/>
            <person name="Delehaunty K."/>
            <person name="Dinkelacker I."/>
            <person name="Fulton L."/>
            <person name="Fulton R."/>
            <person name="Godfrey J."/>
            <person name="Minx P."/>
            <person name="Mitreva M."/>
            <person name="Roeseler W."/>
            <person name="Tian H."/>
            <person name="Witte H."/>
            <person name="Yang S.P."/>
            <person name="Wilson R.K."/>
            <person name="Sommer R.J."/>
        </authorList>
    </citation>
    <scope>NUCLEOTIDE SEQUENCE [LARGE SCALE GENOMIC DNA]</scope>
    <source>
        <strain evidence="2">PS312</strain>
    </source>
</reference>
<dbReference type="GO" id="GO:0005615">
    <property type="term" value="C:extracellular space"/>
    <property type="evidence" value="ECO:0000318"/>
    <property type="project" value="GO_Central"/>
</dbReference>
<gene>
    <name evidence="1" type="primary">WBGene00278780</name>
</gene>
<keyword evidence="2" id="KW-1185">Reference proteome</keyword>
<organism evidence="1 2">
    <name type="scientific">Pristionchus pacificus</name>
    <name type="common">Parasitic nematode worm</name>
    <dbReference type="NCBI Taxonomy" id="54126"/>
    <lineage>
        <taxon>Eukaryota</taxon>
        <taxon>Metazoa</taxon>
        <taxon>Ecdysozoa</taxon>
        <taxon>Nematoda</taxon>
        <taxon>Chromadorea</taxon>
        <taxon>Rhabditida</taxon>
        <taxon>Rhabditina</taxon>
        <taxon>Diplogasteromorpha</taxon>
        <taxon>Diplogasteroidea</taxon>
        <taxon>Neodiplogasteridae</taxon>
        <taxon>Pristionchus</taxon>
    </lineage>
</organism>
<name>A0A2A6C264_PRIPA</name>
<evidence type="ECO:0000313" key="1">
    <source>
        <dbReference type="EnsemblMetazoa" id="PPA40411.1"/>
    </source>
</evidence>
<dbReference type="InterPro" id="IPR035940">
    <property type="entry name" value="CAP_sf"/>
</dbReference>
<dbReference type="AlphaFoldDB" id="A0A2A6C264"/>
<proteinExistence type="predicted"/>
<dbReference type="SMART" id="SM00198">
    <property type="entry name" value="SCP"/>
    <property type="match status" value="1"/>
</dbReference>
<accession>A0A2A6C264</accession>
<dbReference type="EnsemblMetazoa" id="PPA40411.1">
    <property type="protein sequence ID" value="PPA40411.1"/>
    <property type="gene ID" value="WBGene00278780"/>
</dbReference>
<dbReference type="InterPro" id="IPR014044">
    <property type="entry name" value="CAP_dom"/>
</dbReference>
<dbReference type="PANTHER" id="PTHR10334">
    <property type="entry name" value="CYSTEINE-RICH SECRETORY PROTEIN-RELATED"/>
    <property type="match status" value="1"/>
</dbReference>
<dbReference type="Proteomes" id="UP000005239">
    <property type="component" value="Unassembled WGS sequence"/>
</dbReference>
<sequence>MHEDKSFYINEEIQRNISITASDYMLLILFRFLLLSLTSEAFNVTLFKSHIFNYYNYIRWVHNAPPLVEDKTLENGAYYWAYYLSTYPSPQCLHHNQAGGQNIYFTWHPQEISEYDLARATIQAFYSEKRYYDYSRPNFNHAASHFTNLIWKSTQRIGIAEFNKNVLPPKQVFDI</sequence>
<evidence type="ECO:0000313" key="2">
    <source>
        <dbReference type="Proteomes" id="UP000005239"/>
    </source>
</evidence>
<accession>A0A8R1UX91</accession>
<dbReference type="SUPFAM" id="SSF55797">
    <property type="entry name" value="PR-1-like"/>
    <property type="match status" value="1"/>
</dbReference>